<gene>
    <name evidence="3" type="ORF">ACFSJ0_41700</name>
</gene>
<protein>
    <submittedName>
        <fullName evidence="3">DUF4429 domain-containing protein</fullName>
    </submittedName>
</protein>
<feature type="domain" description="SHOCT" evidence="1">
    <location>
        <begin position="259"/>
        <end position="282"/>
    </location>
</feature>
<evidence type="ECO:0000259" key="1">
    <source>
        <dbReference type="Pfam" id="PF09851"/>
    </source>
</evidence>
<sequence length="285" mass="30815">MDDVLKGRGCSWVFETDALRITPDPSKAPKLLSELGERLLPYEALADVTLTPGKRGTVVLRVIPRRGADPVTTVAAGQLKESLDPYRLVLPADKETLADYYAEEMRAAISDRSPAERFMVAGPSAPRGFKAWDGAASFDGDTVTFTWFWSGASTAKYRAGDQRFQVTDLEDVEWHAPEGASGSLRLKVRGRQSPADANKDPASVIFSLGWGATHHSLPFAAAVLAAIQTAAPTPILGTTPALEPQSSRGHTELVDLILKLGELRDAGLLSEEEFQAKKAELLSRM</sequence>
<dbReference type="InterPro" id="IPR027860">
    <property type="entry name" value="DUF4429"/>
</dbReference>
<evidence type="ECO:0000259" key="2">
    <source>
        <dbReference type="Pfam" id="PF14472"/>
    </source>
</evidence>
<organism evidence="3 4">
    <name type="scientific">Nonomuraea guangzhouensis</name>
    <dbReference type="NCBI Taxonomy" id="1291555"/>
    <lineage>
        <taxon>Bacteria</taxon>
        <taxon>Bacillati</taxon>
        <taxon>Actinomycetota</taxon>
        <taxon>Actinomycetes</taxon>
        <taxon>Streptosporangiales</taxon>
        <taxon>Streptosporangiaceae</taxon>
        <taxon>Nonomuraea</taxon>
    </lineage>
</organism>
<dbReference type="RefSeq" id="WP_219538153.1">
    <property type="nucleotide sequence ID" value="NZ_JAHKRM010000044.1"/>
</dbReference>
<name>A0ABW4GLI6_9ACTN</name>
<evidence type="ECO:0000313" key="4">
    <source>
        <dbReference type="Proteomes" id="UP001597097"/>
    </source>
</evidence>
<feature type="domain" description="DUF4429" evidence="2">
    <location>
        <begin position="12"/>
        <end position="105"/>
    </location>
</feature>
<dbReference type="EMBL" id="JBHUCM010000039">
    <property type="protein sequence ID" value="MFD1543617.1"/>
    <property type="molecule type" value="Genomic_DNA"/>
</dbReference>
<evidence type="ECO:0000313" key="3">
    <source>
        <dbReference type="EMBL" id="MFD1543617.1"/>
    </source>
</evidence>
<dbReference type="Pfam" id="PF09851">
    <property type="entry name" value="SHOCT"/>
    <property type="match status" value="1"/>
</dbReference>
<feature type="domain" description="DUF4429" evidence="2">
    <location>
        <begin position="136"/>
        <end position="223"/>
    </location>
</feature>
<dbReference type="Proteomes" id="UP001597097">
    <property type="component" value="Unassembled WGS sequence"/>
</dbReference>
<dbReference type="InterPro" id="IPR018649">
    <property type="entry name" value="SHOCT"/>
</dbReference>
<accession>A0ABW4GLI6</accession>
<comment type="caution">
    <text evidence="3">The sequence shown here is derived from an EMBL/GenBank/DDBJ whole genome shotgun (WGS) entry which is preliminary data.</text>
</comment>
<reference evidence="4" key="1">
    <citation type="journal article" date="2019" name="Int. J. Syst. Evol. Microbiol.">
        <title>The Global Catalogue of Microorganisms (GCM) 10K type strain sequencing project: providing services to taxonomists for standard genome sequencing and annotation.</title>
        <authorList>
            <consortium name="The Broad Institute Genomics Platform"/>
            <consortium name="The Broad Institute Genome Sequencing Center for Infectious Disease"/>
            <person name="Wu L."/>
            <person name="Ma J."/>
        </authorList>
    </citation>
    <scope>NUCLEOTIDE SEQUENCE [LARGE SCALE GENOMIC DNA]</scope>
    <source>
        <strain evidence="4">CGMCC 1.15399</strain>
    </source>
</reference>
<proteinExistence type="predicted"/>
<keyword evidence="4" id="KW-1185">Reference proteome</keyword>
<dbReference type="Pfam" id="PF14472">
    <property type="entry name" value="DUF4429"/>
    <property type="match status" value="2"/>
</dbReference>